<evidence type="ECO:0000313" key="2">
    <source>
        <dbReference type="Proteomes" id="UP000762676"/>
    </source>
</evidence>
<evidence type="ECO:0000313" key="1">
    <source>
        <dbReference type="EMBL" id="GFS20052.1"/>
    </source>
</evidence>
<proteinExistence type="predicted"/>
<dbReference type="PANTHER" id="PTHR46670:SF3">
    <property type="entry name" value="ENDONUCLEASE_EXONUCLEASE_PHOSPHATASE DOMAIN-CONTAINING PROTEIN"/>
    <property type="match status" value="1"/>
</dbReference>
<sequence length="273" mass="31385">MKSIDRIVLKEDIINSSVLEKVQNAPSVTDKVNVFNTVLADVINKHAPIVNRKIVIRPNKQWYTDDIREAEKIQRSAEKKWRKTHLEVHRQAFVNARKNTNKRITAAKQIYTKNKISDSKSNPKELFRFVNGLIKHSKPGADLPQSNDNRELATKFADYFDNKIEHIRKELDYTNDMKAADIDINTWACCADSRLLWRAIVIEGENGAKPSLFKREEGEKQKQGLSPFSIKPPLFLTTVCLTATLGWGSSAHIEQATPKPLRYTIIFRDERCR</sequence>
<dbReference type="EMBL" id="BMAT01006788">
    <property type="protein sequence ID" value="GFS20052.1"/>
    <property type="molecule type" value="Genomic_DNA"/>
</dbReference>
<gene>
    <name evidence="1" type="ORF">ElyMa_003304900</name>
</gene>
<comment type="caution">
    <text evidence="1">The sequence shown here is derived from an EMBL/GenBank/DDBJ whole genome shotgun (WGS) entry which is preliminary data.</text>
</comment>
<name>A0AAV4JGB4_9GAST</name>
<keyword evidence="2" id="KW-1185">Reference proteome</keyword>
<dbReference type="AlphaFoldDB" id="A0AAV4JGB4"/>
<reference evidence="1 2" key="1">
    <citation type="journal article" date="2021" name="Elife">
        <title>Chloroplast acquisition without the gene transfer in kleptoplastic sea slugs, Plakobranchus ocellatus.</title>
        <authorList>
            <person name="Maeda T."/>
            <person name="Takahashi S."/>
            <person name="Yoshida T."/>
            <person name="Shimamura S."/>
            <person name="Takaki Y."/>
            <person name="Nagai Y."/>
            <person name="Toyoda A."/>
            <person name="Suzuki Y."/>
            <person name="Arimoto A."/>
            <person name="Ishii H."/>
            <person name="Satoh N."/>
            <person name="Nishiyama T."/>
            <person name="Hasebe M."/>
            <person name="Maruyama T."/>
            <person name="Minagawa J."/>
            <person name="Obokata J."/>
            <person name="Shigenobu S."/>
        </authorList>
    </citation>
    <scope>NUCLEOTIDE SEQUENCE [LARGE SCALE GENOMIC DNA]</scope>
</reference>
<dbReference type="Proteomes" id="UP000762676">
    <property type="component" value="Unassembled WGS sequence"/>
</dbReference>
<protein>
    <submittedName>
        <fullName evidence="1">Uncharacterized protein</fullName>
    </submittedName>
</protein>
<dbReference type="PANTHER" id="PTHR46670">
    <property type="entry name" value="ENDO/EXONUCLEASE/PHOSPHATASE DOMAIN-CONTAINING PROTEIN"/>
    <property type="match status" value="1"/>
</dbReference>
<organism evidence="1 2">
    <name type="scientific">Elysia marginata</name>
    <dbReference type="NCBI Taxonomy" id="1093978"/>
    <lineage>
        <taxon>Eukaryota</taxon>
        <taxon>Metazoa</taxon>
        <taxon>Spiralia</taxon>
        <taxon>Lophotrochozoa</taxon>
        <taxon>Mollusca</taxon>
        <taxon>Gastropoda</taxon>
        <taxon>Heterobranchia</taxon>
        <taxon>Euthyneura</taxon>
        <taxon>Panpulmonata</taxon>
        <taxon>Sacoglossa</taxon>
        <taxon>Placobranchoidea</taxon>
        <taxon>Plakobranchidae</taxon>
        <taxon>Elysia</taxon>
    </lineage>
</organism>
<accession>A0AAV4JGB4</accession>